<dbReference type="Proteomes" id="UP000789572">
    <property type="component" value="Unassembled WGS sequence"/>
</dbReference>
<comment type="caution">
    <text evidence="2">The sequence shown here is derived from an EMBL/GenBank/DDBJ whole genome shotgun (WGS) entry which is preliminary data.</text>
</comment>
<proteinExistence type="predicted"/>
<dbReference type="OrthoDB" id="2446082at2759"/>
<evidence type="ECO:0000313" key="3">
    <source>
        <dbReference type="Proteomes" id="UP000789572"/>
    </source>
</evidence>
<feature type="transmembrane region" description="Helical" evidence="1">
    <location>
        <begin position="120"/>
        <end position="137"/>
    </location>
</feature>
<evidence type="ECO:0000313" key="2">
    <source>
        <dbReference type="EMBL" id="CAG8551454.1"/>
    </source>
</evidence>
<dbReference type="AlphaFoldDB" id="A0A9N9B0F6"/>
<keyword evidence="1" id="KW-0472">Membrane</keyword>
<dbReference type="EMBL" id="CAJVPJ010000717">
    <property type="protein sequence ID" value="CAG8551454.1"/>
    <property type="molecule type" value="Genomic_DNA"/>
</dbReference>
<name>A0A9N9B0F6_9GLOM</name>
<reference evidence="2" key="1">
    <citation type="submission" date="2021-06" db="EMBL/GenBank/DDBJ databases">
        <authorList>
            <person name="Kallberg Y."/>
            <person name="Tangrot J."/>
            <person name="Rosling A."/>
        </authorList>
    </citation>
    <scope>NUCLEOTIDE SEQUENCE</scope>
    <source>
        <strain evidence="2">IA702</strain>
    </source>
</reference>
<organism evidence="2 3">
    <name type="scientific">Paraglomus occultum</name>
    <dbReference type="NCBI Taxonomy" id="144539"/>
    <lineage>
        <taxon>Eukaryota</taxon>
        <taxon>Fungi</taxon>
        <taxon>Fungi incertae sedis</taxon>
        <taxon>Mucoromycota</taxon>
        <taxon>Glomeromycotina</taxon>
        <taxon>Glomeromycetes</taxon>
        <taxon>Paraglomerales</taxon>
        <taxon>Paraglomeraceae</taxon>
        <taxon>Paraglomus</taxon>
    </lineage>
</organism>
<gene>
    <name evidence="2" type="ORF">POCULU_LOCUS5042</name>
</gene>
<keyword evidence="3" id="KW-1185">Reference proteome</keyword>
<feature type="non-terminal residue" evidence="2">
    <location>
        <position position="1"/>
    </location>
</feature>
<keyword evidence="1" id="KW-1133">Transmembrane helix</keyword>
<sequence>QAGTACLTRIRRSFVQWIKYRLNSYELRVRRFSASWDCVSPVTNCVFDTLVQAGTACLTRIRRFFVQWIKYCLNSYELRVRRFSASWDCVSPVTNCMFDALVQAGTACLTRMIFESDVSFVLYLLLSAVSFLTMYFVDKKWTATVKNLKQDCELTTGSGATYDDIRITSGKRCRDVNDKEAITKKENDVFSSDDPDGLLEFKHDELEELEQQITISSVTGLSISVYLYK</sequence>
<evidence type="ECO:0000256" key="1">
    <source>
        <dbReference type="SAM" id="Phobius"/>
    </source>
</evidence>
<accession>A0A9N9B0F6</accession>
<keyword evidence="1" id="KW-0812">Transmembrane</keyword>
<protein>
    <submittedName>
        <fullName evidence="2">2148_t:CDS:1</fullName>
    </submittedName>
</protein>